<gene>
    <name evidence="1" type="ORF">Godav_015035</name>
</gene>
<proteinExistence type="predicted"/>
<sequence>ALKPNILAVQLQITILCRIRYYLKCKDGSVDLIPTWSPYCIFDTVLRWAKAQTVTDTEKGLRPKTVLTVIPRSRRIGAAEDSAVITVLDFHDLAITFGPSLGCYKDARTIADIDGEIDAKNVATIKNLEERNNYHGCEDDISLDKMDVSTKQS</sequence>
<protein>
    <submittedName>
        <fullName evidence="1">Uncharacterized protein</fullName>
    </submittedName>
</protein>
<dbReference type="EMBL" id="JABFAC010000006">
    <property type="protein sequence ID" value="MBA0614790.1"/>
    <property type="molecule type" value="Genomic_DNA"/>
</dbReference>
<evidence type="ECO:0000313" key="1">
    <source>
        <dbReference type="EMBL" id="MBA0614790.1"/>
    </source>
</evidence>
<comment type="caution">
    <text evidence="1">The sequence shown here is derived from an EMBL/GenBank/DDBJ whole genome shotgun (WGS) entry which is preliminary data.</text>
</comment>
<evidence type="ECO:0000313" key="2">
    <source>
        <dbReference type="Proteomes" id="UP000593561"/>
    </source>
</evidence>
<keyword evidence="2" id="KW-1185">Reference proteome</keyword>
<organism evidence="1 2">
    <name type="scientific">Gossypium davidsonii</name>
    <name type="common">Davidson's cotton</name>
    <name type="synonym">Gossypium klotzschianum subsp. davidsonii</name>
    <dbReference type="NCBI Taxonomy" id="34287"/>
    <lineage>
        <taxon>Eukaryota</taxon>
        <taxon>Viridiplantae</taxon>
        <taxon>Streptophyta</taxon>
        <taxon>Embryophyta</taxon>
        <taxon>Tracheophyta</taxon>
        <taxon>Spermatophyta</taxon>
        <taxon>Magnoliopsida</taxon>
        <taxon>eudicotyledons</taxon>
        <taxon>Gunneridae</taxon>
        <taxon>Pentapetalae</taxon>
        <taxon>rosids</taxon>
        <taxon>malvids</taxon>
        <taxon>Malvales</taxon>
        <taxon>Malvaceae</taxon>
        <taxon>Malvoideae</taxon>
        <taxon>Gossypium</taxon>
    </lineage>
</organism>
<dbReference type="Proteomes" id="UP000593561">
    <property type="component" value="Unassembled WGS sequence"/>
</dbReference>
<feature type="non-terminal residue" evidence="1">
    <location>
        <position position="1"/>
    </location>
</feature>
<dbReference type="AlphaFoldDB" id="A0A7J8RMM6"/>
<name>A0A7J8RMM6_GOSDV</name>
<reference evidence="1 2" key="1">
    <citation type="journal article" date="2019" name="Genome Biol. Evol.">
        <title>Insights into the evolution of the New World diploid cottons (Gossypium, subgenus Houzingenia) based on genome sequencing.</title>
        <authorList>
            <person name="Grover C.E."/>
            <person name="Arick M.A. 2nd"/>
            <person name="Thrash A."/>
            <person name="Conover J.L."/>
            <person name="Sanders W.S."/>
            <person name="Peterson D.G."/>
            <person name="Frelichowski J.E."/>
            <person name="Scheffler J.A."/>
            <person name="Scheffler B.E."/>
            <person name="Wendel J.F."/>
        </authorList>
    </citation>
    <scope>NUCLEOTIDE SEQUENCE [LARGE SCALE GENOMIC DNA]</scope>
    <source>
        <strain evidence="1">27</strain>
        <tissue evidence="1">Leaf</tissue>
    </source>
</reference>
<accession>A0A7J8RMM6</accession>